<reference evidence="4" key="1">
    <citation type="journal article" date="2012" name="Nat. Biotechnol.">
        <title>Reference genome sequence of the model plant Setaria.</title>
        <authorList>
            <person name="Bennetzen J.L."/>
            <person name="Schmutz J."/>
            <person name="Wang H."/>
            <person name="Percifield R."/>
            <person name="Hawkins J."/>
            <person name="Pontaroli A.C."/>
            <person name="Estep M."/>
            <person name="Feng L."/>
            <person name="Vaughn J.N."/>
            <person name="Grimwood J."/>
            <person name="Jenkins J."/>
            <person name="Barry K."/>
            <person name="Lindquist E."/>
            <person name="Hellsten U."/>
            <person name="Deshpande S."/>
            <person name="Wang X."/>
            <person name="Wu X."/>
            <person name="Mitros T."/>
            <person name="Triplett J."/>
            <person name="Yang X."/>
            <person name="Ye C.Y."/>
            <person name="Mauro-Herrera M."/>
            <person name="Wang L."/>
            <person name="Li P."/>
            <person name="Sharma M."/>
            <person name="Sharma R."/>
            <person name="Ronald P.C."/>
            <person name="Panaud O."/>
            <person name="Kellogg E.A."/>
            <person name="Brutnell T.P."/>
            <person name="Doust A.N."/>
            <person name="Tuskan G.A."/>
            <person name="Rokhsar D."/>
            <person name="Devos K.M."/>
        </authorList>
    </citation>
    <scope>NUCLEOTIDE SEQUENCE [LARGE SCALE GENOMIC DNA]</scope>
    <source>
        <strain evidence="4">Yugu1</strain>
    </source>
</reference>
<dbReference type="PANTHER" id="PTHR31529:SF4">
    <property type="entry name" value="LOB DOMAIN-CONTAINING PROTEIN 30"/>
    <property type="match status" value="1"/>
</dbReference>
<proteinExistence type="inferred from homology"/>
<dbReference type="InterPro" id="IPR004883">
    <property type="entry name" value="LOB"/>
</dbReference>
<feature type="domain" description="LOB" evidence="3">
    <location>
        <begin position="33"/>
        <end position="135"/>
    </location>
</feature>
<reference evidence="4" key="2">
    <citation type="submission" date="2015-07" db="EMBL/GenBank/DDBJ databases">
        <authorList>
            <person name="Noorani M."/>
        </authorList>
    </citation>
    <scope>NUCLEOTIDE SEQUENCE</scope>
    <source>
        <strain evidence="4">Yugu1</strain>
    </source>
</reference>
<evidence type="ECO:0000256" key="2">
    <source>
        <dbReference type="SAM" id="MobiDB-lite"/>
    </source>
</evidence>
<name>A0A368SLP7_SETIT</name>
<dbReference type="PROSITE" id="PS50891">
    <property type="entry name" value="LOB"/>
    <property type="match status" value="1"/>
</dbReference>
<comment type="similarity">
    <text evidence="1">Belongs to the LOB domain-containing protein family.</text>
</comment>
<sequence length="262" mass="27186">MSSSVAGASAGGGAGGLGGGGGAGAGAGIGGGGPCGACKFLRRKCVSGCIFAPYFDSEQGAAHFAAVHKVFGASNVSKLLLQIPPHKRLDAVVTVCYEAQARLRDPIYGCVSHIFALQQQVVNLQAELTYLQGHLTTMELPTPPPFAPQPQPPMPTNAAFSVSNLPLSSSVPATVDLSTLLDPHNQSQQWAFQFQQQQVLQQQQQLLQQQQYMQMGEGSSRVAGGSSTADGGDLQALARELLDRHGMVAAGSPPEPPTPAIQ</sequence>
<dbReference type="STRING" id="4555.A0A368SLP7"/>
<evidence type="ECO:0000259" key="3">
    <source>
        <dbReference type="PROSITE" id="PS50891"/>
    </source>
</evidence>
<dbReference type="OrthoDB" id="668748at2759"/>
<dbReference type="AlphaFoldDB" id="A0A368SLP7"/>
<dbReference type="KEGG" id="sita:101758121"/>
<gene>
    <name evidence="4" type="ORF">SETIT_9G282200v2</name>
</gene>
<accession>A0A368SLP7</accession>
<organism evidence="4">
    <name type="scientific">Setaria italica</name>
    <name type="common">Foxtail millet</name>
    <name type="synonym">Panicum italicum</name>
    <dbReference type="NCBI Taxonomy" id="4555"/>
    <lineage>
        <taxon>Eukaryota</taxon>
        <taxon>Viridiplantae</taxon>
        <taxon>Streptophyta</taxon>
        <taxon>Embryophyta</taxon>
        <taxon>Tracheophyta</taxon>
        <taxon>Spermatophyta</taxon>
        <taxon>Magnoliopsida</taxon>
        <taxon>Liliopsida</taxon>
        <taxon>Poales</taxon>
        <taxon>Poaceae</taxon>
        <taxon>PACMAD clade</taxon>
        <taxon>Panicoideae</taxon>
        <taxon>Panicodae</taxon>
        <taxon>Paniceae</taxon>
        <taxon>Cenchrinae</taxon>
        <taxon>Setaria</taxon>
    </lineage>
</organism>
<dbReference type="Pfam" id="PF03195">
    <property type="entry name" value="LOB"/>
    <property type="match status" value="1"/>
</dbReference>
<evidence type="ECO:0000256" key="1">
    <source>
        <dbReference type="ARBA" id="ARBA00005474"/>
    </source>
</evidence>
<protein>
    <recommendedName>
        <fullName evidence="3">LOB domain-containing protein</fullName>
    </recommendedName>
</protein>
<dbReference type="PANTHER" id="PTHR31529">
    <property type="entry name" value="LOB DOMAIN CONTAINING PROTEIN"/>
    <property type="match status" value="1"/>
</dbReference>
<feature type="region of interest" description="Disordered" evidence="2">
    <location>
        <begin position="217"/>
        <end position="240"/>
    </location>
</feature>
<dbReference type="EMBL" id="CM003536">
    <property type="protein sequence ID" value="RCV43284.1"/>
    <property type="molecule type" value="Genomic_DNA"/>
</dbReference>
<evidence type="ECO:0000313" key="4">
    <source>
        <dbReference type="EMBL" id="RCV43284.1"/>
    </source>
</evidence>